<dbReference type="GO" id="GO:0003677">
    <property type="term" value="F:DNA binding"/>
    <property type="evidence" value="ECO:0007669"/>
    <property type="project" value="UniProtKB-KW"/>
</dbReference>
<evidence type="ECO:0000313" key="3">
    <source>
        <dbReference type="EMBL" id="OUK02862.1"/>
    </source>
</evidence>
<feature type="domain" description="HTH cro/C1-type" evidence="2">
    <location>
        <begin position="17"/>
        <end position="71"/>
    </location>
</feature>
<dbReference type="Pfam" id="PF01381">
    <property type="entry name" value="HTH_3"/>
    <property type="match status" value="1"/>
</dbReference>
<gene>
    <name evidence="3" type="ORF">BZZ03_10535</name>
</gene>
<dbReference type="SMART" id="SM00530">
    <property type="entry name" value="HTH_XRE"/>
    <property type="match status" value="1"/>
</dbReference>
<dbReference type="EMBL" id="MUIZ01000009">
    <property type="protein sequence ID" value="OUK02862.1"/>
    <property type="molecule type" value="Genomic_DNA"/>
</dbReference>
<keyword evidence="1" id="KW-0238">DNA-binding</keyword>
<dbReference type="Proteomes" id="UP000194606">
    <property type="component" value="Unassembled WGS sequence"/>
</dbReference>
<evidence type="ECO:0000313" key="4">
    <source>
        <dbReference type="Proteomes" id="UP000194606"/>
    </source>
</evidence>
<dbReference type="PANTHER" id="PTHR46558:SF4">
    <property type="entry name" value="DNA-BIDING PHAGE PROTEIN"/>
    <property type="match status" value="1"/>
</dbReference>
<dbReference type="CDD" id="cd00093">
    <property type="entry name" value="HTH_XRE"/>
    <property type="match status" value="1"/>
</dbReference>
<dbReference type="SUPFAM" id="SSF47413">
    <property type="entry name" value="lambda repressor-like DNA-binding domains"/>
    <property type="match status" value="1"/>
</dbReference>
<protein>
    <submittedName>
        <fullName evidence="3">Transcriptional regulator</fullName>
    </submittedName>
</protein>
<dbReference type="AlphaFoldDB" id="A0A252CB97"/>
<dbReference type="PANTHER" id="PTHR46558">
    <property type="entry name" value="TRACRIPTIONAL REGULATORY PROTEIN-RELATED-RELATED"/>
    <property type="match status" value="1"/>
</dbReference>
<dbReference type="InterPro" id="IPR001387">
    <property type="entry name" value="Cro/C1-type_HTH"/>
</dbReference>
<comment type="caution">
    <text evidence="3">The sequence shown here is derived from an EMBL/GenBank/DDBJ whole genome shotgun (WGS) entry which is preliminary data.</text>
</comment>
<proteinExistence type="predicted"/>
<name>A0A252CB97_9LACT</name>
<dbReference type="RefSeq" id="WP_086583260.1">
    <property type="nucleotide sequence ID" value="NZ_MUIZ01000009.1"/>
</dbReference>
<evidence type="ECO:0000256" key="1">
    <source>
        <dbReference type="ARBA" id="ARBA00023125"/>
    </source>
</evidence>
<dbReference type="Gene3D" id="1.10.260.40">
    <property type="entry name" value="lambda repressor-like DNA-binding domains"/>
    <property type="match status" value="1"/>
</dbReference>
<evidence type="ECO:0000259" key="2">
    <source>
        <dbReference type="PROSITE" id="PS50943"/>
    </source>
</evidence>
<reference evidence="3 4" key="1">
    <citation type="submission" date="2017-02" db="EMBL/GenBank/DDBJ databases">
        <authorList>
            <person name="Peterson S.W."/>
        </authorList>
    </citation>
    <scope>NUCLEOTIDE SEQUENCE [LARGE SCALE GENOMIC DNA]</scope>
    <source>
        <strain evidence="3">159469</strain>
    </source>
</reference>
<accession>A0A252CB97</accession>
<sequence>MSTNKNNELHENFAKQIQIIRKNNELSMSEFAESLGVTKSRVNMWENNGVIPRTELLILIAQKYKTPLHILLGIEEISSENKNRNSLFQFLLTLDNNQLEKADKILRLVFNDN</sequence>
<dbReference type="PROSITE" id="PS50943">
    <property type="entry name" value="HTH_CROC1"/>
    <property type="match status" value="1"/>
</dbReference>
<dbReference type="InterPro" id="IPR010982">
    <property type="entry name" value="Lambda_DNA-bd_dom_sf"/>
</dbReference>
<organism evidence="3 4">
    <name type="scientific">Lactococcus petauri</name>
    <dbReference type="NCBI Taxonomy" id="1940789"/>
    <lineage>
        <taxon>Bacteria</taxon>
        <taxon>Bacillati</taxon>
        <taxon>Bacillota</taxon>
        <taxon>Bacilli</taxon>
        <taxon>Lactobacillales</taxon>
        <taxon>Streptococcaceae</taxon>
        <taxon>Lactococcus</taxon>
    </lineage>
</organism>